<dbReference type="InterPro" id="IPR013126">
    <property type="entry name" value="Hsp_70_fam"/>
</dbReference>
<dbReference type="GO" id="GO:0005524">
    <property type="term" value="F:ATP binding"/>
    <property type="evidence" value="ECO:0007669"/>
    <property type="project" value="UniProtKB-KW"/>
</dbReference>
<keyword evidence="3 4" id="KW-0067">ATP-binding</keyword>
<dbReference type="PROSITE" id="PS01036">
    <property type="entry name" value="HSP70_3"/>
    <property type="match status" value="2"/>
</dbReference>
<dbReference type="OrthoDB" id="29851at2759"/>
<proteinExistence type="inferred from homology"/>
<dbReference type="PROSITE" id="PS00297">
    <property type="entry name" value="HSP70_1"/>
    <property type="match status" value="1"/>
</dbReference>
<evidence type="ECO:0000256" key="4">
    <source>
        <dbReference type="RuleBase" id="RU003322"/>
    </source>
</evidence>
<dbReference type="Pfam" id="PF00012">
    <property type="entry name" value="HSP70"/>
    <property type="match status" value="2"/>
</dbReference>
<sequence>SVSDVKGVGQVILVGGSTRIPRIEKIVRLLLQNAEIKNTIDVETVVALGAAIQANSKPPFTEHPDASTLSSLEPPLVPVIANGVSTPVAIGIHFTYDWQIQQNNQTNFGIVIPKGKEIPCFAEKNFWFPQDNGEAVIRIFQGDSNDAEKNDEVGPLVLDGIARNKQHCQLKIQMYLSANGELKVRATNMGWLKYDWKFTTLDIFQTRRSSHFLVHRSDPEYLNTFGSQLKTNPVLADQHTRESMTDLAKVYYQEKMDPLVSSLEFVSEKTFNEIHEKALEEAILELRKAFPLTSELIESTLSDLVSLFRKYSQMNNRKKNKHSRNAIGIDLGTSYSYQAFVGQNGMEFISNQVNALNTPTCVNIDDDGEITFGFTAQSKGINIPENFIFDIKRMLGRHIQNPQISQLKRFWPFRIADVQGSIYINLHGKKYRPEELMALYVKHLIRNASEFLNEDVINAVVTIPTYFTPTQRHLTKEAFHDAGINVLRLLNEPTAAALAYIDGIPEGTNKTCLLFDLGGGTFDLAILEVTGPTQVKIKAIDGDPFLGGSDFDTDLVKYCIQEFEKKYKVRLQDKANYATNLLRLKKQCEKVKKNLTITNIETVSLDAVYENLNLVVRVDRGTFEKLIEDKLMKCMAIVNRIVEDVKIDEVVLVGGSSRIPRVKTLLKQKFGDIISSERFSTNEVVVRGAALLAARIQNNDTSFCIEELDKKIII</sequence>
<dbReference type="GO" id="GO:0140662">
    <property type="term" value="F:ATP-dependent protein folding chaperone"/>
    <property type="evidence" value="ECO:0007669"/>
    <property type="project" value="InterPro"/>
</dbReference>
<dbReference type="AlphaFoldDB" id="A0A8J2KY41"/>
<protein>
    <recommendedName>
        <fullName evidence="7">Heat shock protein 70</fullName>
    </recommendedName>
</protein>
<dbReference type="EMBL" id="CAJVCH010513393">
    <property type="protein sequence ID" value="CAG7821514.1"/>
    <property type="molecule type" value="Genomic_DNA"/>
</dbReference>
<name>A0A8J2KY41_9HEXA</name>
<keyword evidence="2 4" id="KW-0547">Nucleotide-binding</keyword>
<dbReference type="PANTHER" id="PTHR19375">
    <property type="entry name" value="HEAT SHOCK PROTEIN 70KDA"/>
    <property type="match status" value="1"/>
</dbReference>
<organism evidence="5 6">
    <name type="scientific">Allacma fusca</name>
    <dbReference type="NCBI Taxonomy" id="39272"/>
    <lineage>
        <taxon>Eukaryota</taxon>
        <taxon>Metazoa</taxon>
        <taxon>Ecdysozoa</taxon>
        <taxon>Arthropoda</taxon>
        <taxon>Hexapoda</taxon>
        <taxon>Collembola</taxon>
        <taxon>Symphypleona</taxon>
        <taxon>Sminthuridae</taxon>
        <taxon>Allacma</taxon>
    </lineage>
</organism>
<accession>A0A8J2KY41</accession>
<dbReference type="FunFam" id="3.90.640.10:FF:000003">
    <property type="entry name" value="Molecular chaperone DnaK"/>
    <property type="match status" value="1"/>
</dbReference>
<evidence type="ECO:0000313" key="6">
    <source>
        <dbReference type="Proteomes" id="UP000708208"/>
    </source>
</evidence>
<evidence type="ECO:0000256" key="1">
    <source>
        <dbReference type="ARBA" id="ARBA00007381"/>
    </source>
</evidence>
<evidence type="ECO:0000256" key="3">
    <source>
        <dbReference type="ARBA" id="ARBA00022840"/>
    </source>
</evidence>
<dbReference type="InterPro" id="IPR018181">
    <property type="entry name" value="Heat_shock_70_CS"/>
</dbReference>
<evidence type="ECO:0000313" key="5">
    <source>
        <dbReference type="EMBL" id="CAG7821514.1"/>
    </source>
</evidence>
<reference evidence="5" key="1">
    <citation type="submission" date="2021-06" db="EMBL/GenBank/DDBJ databases">
        <authorList>
            <person name="Hodson N. C."/>
            <person name="Mongue J. A."/>
            <person name="Jaron S. K."/>
        </authorList>
    </citation>
    <scope>NUCLEOTIDE SEQUENCE</scope>
</reference>
<keyword evidence="6" id="KW-1185">Reference proteome</keyword>
<comment type="caution">
    <text evidence="5">The sequence shown here is derived from an EMBL/GenBank/DDBJ whole genome shotgun (WGS) entry which is preliminary data.</text>
</comment>
<evidence type="ECO:0008006" key="7">
    <source>
        <dbReference type="Google" id="ProtNLM"/>
    </source>
</evidence>
<gene>
    <name evidence="5" type="ORF">AFUS01_LOCUS31846</name>
</gene>
<comment type="similarity">
    <text evidence="1 4">Belongs to the heat shock protein 70 family.</text>
</comment>
<evidence type="ECO:0000256" key="2">
    <source>
        <dbReference type="ARBA" id="ARBA00022741"/>
    </source>
</evidence>
<feature type="non-terminal residue" evidence="5">
    <location>
        <position position="1"/>
    </location>
</feature>
<dbReference type="Proteomes" id="UP000708208">
    <property type="component" value="Unassembled WGS sequence"/>
</dbReference>